<protein>
    <submittedName>
        <fullName evidence="3">Uncharacterized protein</fullName>
    </submittedName>
</protein>
<evidence type="ECO:0000313" key="2">
    <source>
        <dbReference type="EMBL" id="CAF1046197.1"/>
    </source>
</evidence>
<reference evidence="3" key="1">
    <citation type="submission" date="2021-02" db="EMBL/GenBank/DDBJ databases">
        <authorList>
            <person name="Nowell W R."/>
        </authorList>
    </citation>
    <scope>NUCLEOTIDE SEQUENCE</scope>
</reference>
<keyword evidence="6" id="KW-1185">Reference proteome</keyword>
<dbReference type="AlphaFoldDB" id="A0A814R0X0"/>
<evidence type="ECO:0000313" key="4">
    <source>
        <dbReference type="EMBL" id="CAF3814155.1"/>
    </source>
</evidence>
<sequence>MLGVIPILAISFAAAAGALIVGGIGLAVSSKVGSAYGKAVGQMYDNGQWATGNGYQYYQQDPYYGQNVYYTPAHRRHHHHRSGYYY</sequence>
<keyword evidence="1" id="KW-0812">Transmembrane</keyword>
<dbReference type="EMBL" id="CAJOBC010006198">
    <property type="protein sequence ID" value="CAF3890612.1"/>
    <property type="molecule type" value="Genomic_DNA"/>
</dbReference>
<dbReference type="EMBL" id="CAJNOQ010006197">
    <property type="protein sequence ID" value="CAF1127040.1"/>
    <property type="molecule type" value="Genomic_DNA"/>
</dbReference>
<dbReference type="Proteomes" id="UP000681722">
    <property type="component" value="Unassembled WGS sequence"/>
</dbReference>
<evidence type="ECO:0000313" key="5">
    <source>
        <dbReference type="EMBL" id="CAF3890612.1"/>
    </source>
</evidence>
<dbReference type="Proteomes" id="UP000677228">
    <property type="component" value="Unassembled WGS sequence"/>
</dbReference>
<evidence type="ECO:0000313" key="3">
    <source>
        <dbReference type="EMBL" id="CAF1127040.1"/>
    </source>
</evidence>
<dbReference type="Proteomes" id="UP000663829">
    <property type="component" value="Unassembled WGS sequence"/>
</dbReference>
<evidence type="ECO:0000256" key="1">
    <source>
        <dbReference type="SAM" id="Phobius"/>
    </source>
</evidence>
<keyword evidence="1" id="KW-0472">Membrane</keyword>
<evidence type="ECO:0000313" key="6">
    <source>
        <dbReference type="Proteomes" id="UP000663829"/>
    </source>
</evidence>
<feature type="transmembrane region" description="Helical" evidence="1">
    <location>
        <begin position="6"/>
        <end position="28"/>
    </location>
</feature>
<dbReference type="EMBL" id="CAJOBA010007850">
    <property type="protein sequence ID" value="CAF3814155.1"/>
    <property type="molecule type" value="Genomic_DNA"/>
</dbReference>
<comment type="caution">
    <text evidence="3">The sequence shown here is derived from an EMBL/GenBank/DDBJ whole genome shotgun (WGS) entry which is preliminary data.</text>
</comment>
<keyword evidence="1" id="KW-1133">Transmembrane helix</keyword>
<gene>
    <name evidence="3" type="ORF">GPM918_LOCUS19990</name>
    <name evidence="2" type="ORF">OVA965_LOCUS16738</name>
    <name evidence="5" type="ORF">SRO942_LOCUS19988</name>
    <name evidence="4" type="ORF">TMI583_LOCUS16748</name>
</gene>
<dbReference type="EMBL" id="CAJNOK010007838">
    <property type="protein sequence ID" value="CAF1046197.1"/>
    <property type="molecule type" value="Genomic_DNA"/>
</dbReference>
<accession>A0A814R0X0</accession>
<proteinExistence type="predicted"/>
<organism evidence="3 6">
    <name type="scientific">Didymodactylos carnosus</name>
    <dbReference type="NCBI Taxonomy" id="1234261"/>
    <lineage>
        <taxon>Eukaryota</taxon>
        <taxon>Metazoa</taxon>
        <taxon>Spiralia</taxon>
        <taxon>Gnathifera</taxon>
        <taxon>Rotifera</taxon>
        <taxon>Eurotatoria</taxon>
        <taxon>Bdelloidea</taxon>
        <taxon>Philodinida</taxon>
        <taxon>Philodinidae</taxon>
        <taxon>Didymodactylos</taxon>
    </lineage>
</organism>
<dbReference type="Proteomes" id="UP000682733">
    <property type="component" value="Unassembled WGS sequence"/>
</dbReference>
<name>A0A814R0X0_9BILA</name>